<protein>
    <recommendedName>
        <fullName evidence="7">Endolytic murein transglycosylase</fullName>
        <ecNumber evidence="7">4.2.2.29</ecNumber>
    </recommendedName>
    <alternativeName>
        <fullName evidence="7">Peptidoglycan lytic transglycosylase</fullName>
    </alternativeName>
    <alternativeName>
        <fullName evidence="7">Peptidoglycan polymerization terminase</fullName>
    </alternativeName>
</protein>
<dbReference type="Pfam" id="PF02618">
    <property type="entry name" value="YceG"/>
    <property type="match status" value="1"/>
</dbReference>
<evidence type="ECO:0000256" key="5">
    <source>
        <dbReference type="ARBA" id="ARBA00023239"/>
    </source>
</evidence>
<organism evidence="8 9">
    <name type="scientific">SAR86 cluster bacterium</name>
    <dbReference type="NCBI Taxonomy" id="2030880"/>
    <lineage>
        <taxon>Bacteria</taxon>
        <taxon>Pseudomonadati</taxon>
        <taxon>Pseudomonadota</taxon>
        <taxon>Gammaproteobacteria</taxon>
        <taxon>SAR86 cluster</taxon>
    </lineage>
</organism>
<dbReference type="Gene3D" id="3.30.1490.480">
    <property type="entry name" value="Endolytic murein transglycosylase"/>
    <property type="match status" value="1"/>
</dbReference>
<dbReference type="GO" id="GO:0008932">
    <property type="term" value="F:lytic endotransglycosylase activity"/>
    <property type="evidence" value="ECO:0007669"/>
    <property type="project" value="UniProtKB-UniRule"/>
</dbReference>
<dbReference type="Proteomes" id="UP000315825">
    <property type="component" value="Unassembled WGS sequence"/>
</dbReference>
<evidence type="ECO:0000256" key="3">
    <source>
        <dbReference type="ARBA" id="ARBA00022989"/>
    </source>
</evidence>
<dbReference type="GO" id="GO:0009252">
    <property type="term" value="P:peptidoglycan biosynthetic process"/>
    <property type="evidence" value="ECO:0007669"/>
    <property type="project" value="UniProtKB-UniRule"/>
</dbReference>
<feature type="site" description="Important for catalytic activity" evidence="7">
    <location>
        <position position="225"/>
    </location>
</feature>
<reference evidence="8 9" key="1">
    <citation type="submission" date="2019-02" db="EMBL/GenBank/DDBJ databases">
        <title>Prokaryotic population dynamics and viral predation in marine succession experiment using metagenomics: the confinement effect.</title>
        <authorList>
            <person name="Haro-Moreno J.M."/>
            <person name="Rodriguez-Valera F."/>
            <person name="Lopez-Perez M."/>
        </authorList>
    </citation>
    <scope>NUCLEOTIDE SEQUENCE [LARGE SCALE GENOMIC DNA]</scope>
    <source>
        <strain evidence="8">MED-G159</strain>
    </source>
</reference>
<dbReference type="GO" id="GO:0071555">
    <property type="term" value="P:cell wall organization"/>
    <property type="evidence" value="ECO:0007669"/>
    <property type="project" value="UniProtKB-KW"/>
</dbReference>
<evidence type="ECO:0000256" key="2">
    <source>
        <dbReference type="ARBA" id="ARBA00022692"/>
    </source>
</evidence>
<keyword evidence="7" id="KW-0997">Cell inner membrane</keyword>
<keyword evidence="1 7" id="KW-1003">Cell membrane</keyword>
<dbReference type="FunFam" id="3.30.160.60:FF:000242">
    <property type="entry name" value="Endolytic murein transglycosylase"/>
    <property type="match status" value="1"/>
</dbReference>
<comment type="subcellular location">
    <subcellularLocation>
        <location evidence="7">Cell inner membrane</location>
        <topology evidence="7">Single-pass membrane protein</topology>
    </subcellularLocation>
</comment>
<keyword evidence="2 7" id="KW-0812">Transmembrane</keyword>
<comment type="similarity">
    <text evidence="7">Belongs to the transglycosylase MltG family.</text>
</comment>
<evidence type="ECO:0000256" key="6">
    <source>
        <dbReference type="ARBA" id="ARBA00023316"/>
    </source>
</evidence>
<evidence type="ECO:0000256" key="7">
    <source>
        <dbReference type="HAMAP-Rule" id="MF_02065"/>
    </source>
</evidence>
<gene>
    <name evidence="7 8" type="primary">mltG</name>
    <name evidence="8" type="ORF">EVA92_00310</name>
</gene>
<dbReference type="Gene3D" id="3.30.160.60">
    <property type="entry name" value="Classic Zinc Finger"/>
    <property type="match status" value="1"/>
</dbReference>
<dbReference type="EMBL" id="SHBE01000001">
    <property type="protein sequence ID" value="RZO27221.1"/>
    <property type="molecule type" value="Genomic_DNA"/>
</dbReference>
<dbReference type="HAMAP" id="MF_02065">
    <property type="entry name" value="MltG"/>
    <property type="match status" value="1"/>
</dbReference>
<keyword evidence="5 7" id="KW-0456">Lyase</keyword>
<name>A0A520N166_9GAMM</name>
<comment type="caution">
    <text evidence="8">The sequence shown here is derived from an EMBL/GenBank/DDBJ whole genome shotgun (WGS) entry which is preliminary data.</text>
</comment>
<dbReference type="PANTHER" id="PTHR30518">
    <property type="entry name" value="ENDOLYTIC MUREIN TRANSGLYCOSYLASE"/>
    <property type="match status" value="1"/>
</dbReference>
<evidence type="ECO:0000256" key="1">
    <source>
        <dbReference type="ARBA" id="ARBA00022475"/>
    </source>
</evidence>
<dbReference type="NCBIfam" id="TIGR00247">
    <property type="entry name" value="endolytic transglycosylase MltG"/>
    <property type="match status" value="1"/>
</dbReference>
<dbReference type="GO" id="GO:0005886">
    <property type="term" value="C:plasma membrane"/>
    <property type="evidence" value="ECO:0007669"/>
    <property type="project" value="UniProtKB-SubCell"/>
</dbReference>
<keyword evidence="6 7" id="KW-0961">Cell wall biogenesis/degradation</keyword>
<evidence type="ECO:0000313" key="9">
    <source>
        <dbReference type="Proteomes" id="UP000315825"/>
    </source>
</evidence>
<evidence type="ECO:0000313" key="8">
    <source>
        <dbReference type="EMBL" id="RZO27221.1"/>
    </source>
</evidence>
<evidence type="ECO:0000256" key="4">
    <source>
        <dbReference type="ARBA" id="ARBA00023136"/>
    </source>
</evidence>
<dbReference type="EC" id="4.2.2.29" evidence="7"/>
<sequence>MTKQKKSRQSKVLLNGSKAIARKSLIAFFLIGAVYISLKVFLGPSQSIKPINPEQLFVIKKGSTFNEVLDNLYDQFQIQNPHWIKIYYRIKGVPNIQAGRYDISTEIKLNNLIERFIEGDVKKYKFTIIEGSIAKNALRKLENIITKNEFENKLTDGIKKVFSSEAQILPDTYIFSDIDELEDILITYQDYLKRYLDEVWTQKPEGNPLKNKTEALVLASIIEREAVLLSEKPQIASVFLFRLVKGMRLQADPTSSYGYYGDFSKKIGRAALDDNNIFNTYRINGLPPSPICFPSKSSIEAAIKSIPSDYLYFVARGDGSHVFSKNLEDHNKAVKKFISGK</sequence>
<dbReference type="InterPro" id="IPR003770">
    <property type="entry name" value="MLTG-like"/>
</dbReference>
<accession>A0A520N166</accession>
<feature type="transmembrane region" description="Helical" evidence="7">
    <location>
        <begin position="20"/>
        <end position="42"/>
    </location>
</feature>
<dbReference type="PANTHER" id="PTHR30518:SF2">
    <property type="entry name" value="ENDOLYTIC MUREIN TRANSGLYCOSYLASE"/>
    <property type="match status" value="1"/>
</dbReference>
<keyword evidence="3 7" id="KW-1133">Transmembrane helix</keyword>
<comment type="function">
    <text evidence="7">Functions as a peptidoglycan terminase that cleaves nascent peptidoglycan strands endolytically to terminate their elongation.</text>
</comment>
<dbReference type="AlphaFoldDB" id="A0A520N166"/>
<comment type="catalytic activity">
    <reaction evidence="7">
        <text>a peptidoglycan chain = a peptidoglycan chain with N-acetyl-1,6-anhydromuramyl-[peptide] at the reducing end + a peptidoglycan chain with N-acetylglucosamine at the non-reducing end.</text>
        <dbReference type="EC" id="4.2.2.29"/>
    </reaction>
</comment>
<proteinExistence type="inferred from homology"/>
<keyword evidence="4 7" id="KW-0472">Membrane</keyword>